<dbReference type="PANTHER" id="PTHR44757">
    <property type="entry name" value="DIGUANYLATE CYCLASE DGCP"/>
    <property type="match status" value="1"/>
</dbReference>
<evidence type="ECO:0000313" key="2">
    <source>
        <dbReference type="Proteomes" id="UP000515733"/>
    </source>
</evidence>
<dbReference type="InterPro" id="IPR035965">
    <property type="entry name" value="PAS-like_dom_sf"/>
</dbReference>
<organism evidence="1 2">
    <name type="scientific">Denitratisoma oestradiolicum</name>
    <dbReference type="NCBI Taxonomy" id="311182"/>
    <lineage>
        <taxon>Bacteria</taxon>
        <taxon>Pseudomonadati</taxon>
        <taxon>Pseudomonadota</taxon>
        <taxon>Betaproteobacteria</taxon>
        <taxon>Nitrosomonadales</taxon>
        <taxon>Sterolibacteriaceae</taxon>
        <taxon>Denitratisoma</taxon>
    </lineage>
</organism>
<dbReference type="InterPro" id="IPR043128">
    <property type="entry name" value="Rev_trsase/Diguanyl_cyclase"/>
</dbReference>
<dbReference type="PROSITE" id="PS50113">
    <property type="entry name" value="PAC"/>
    <property type="match status" value="2"/>
</dbReference>
<dbReference type="SUPFAM" id="SSF55785">
    <property type="entry name" value="PYP-like sensor domain (PAS domain)"/>
    <property type="match status" value="4"/>
</dbReference>
<dbReference type="FunFam" id="3.30.70.270:FF:000001">
    <property type="entry name" value="Diguanylate cyclase domain protein"/>
    <property type="match status" value="1"/>
</dbReference>
<dbReference type="PROSITE" id="PS50112">
    <property type="entry name" value="PAS"/>
    <property type="match status" value="3"/>
</dbReference>
<name>A0A6S6Y203_9PROT</name>
<reference evidence="1 2" key="1">
    <citation type="submission" date="2020-03" db="EMBL/GenBank/DDBJ databases">
        <authorList>
            <consortium name="Genoscope - CEA"/>
            <person name="William W."/>
        </authorList>
    </citation>
    <scope>NUCLEOTIDE SEQUENCE [LARGE SCALE GENOMIC DNA]</scope>
    <source>
        <strain evidence="2">DSM 16959</strain>
    </source>
</reference>
<dbReference type="Pfam" id="PF13426">
    <property type="entry name" value="PAS_9"/>
    <property type="match status" value="1"/>
</dbReference>
<dbReference type="CDD" id="cd01948">
    <property type="entry name" value="EAL"/>
    <property type="match status" value="1"/>
</dbReference>
<dbReference type="PANTHER" id="PTHR44757:SF2">
    <property type="entry name" value="BIOFILM ARCHITECTURE MAINTENANCE PROTEIN MBAA"/>
    <property type="match status" value="1"/>
</dbReference>
<dbReference type="Gene3D" id="3.30.450.20">
    <property type="entry name" value="PAS domain"/>
    <property type="match status" value="4"/>
</dbReference>
<dbReference type="PROSITE" id="PS50883">
    <property type="entry name" value="EAL"/>
    <property type="match status" value="1"/>
</dbReference>
<dbReference type="Pfam" id="PF00989">
    <property type="entry name" value="PAS"/>
    <property type="match status" value="1"/>
</dbReference>
<gene>
    <name evidence="1" type="ORF">DENOEST_2178</name>
</gene>
<dbReference type="CDD" id="cd01949">
    <property type="entry name" value="GGDEF"/>
    <property type="match status" value="1"/>
</dbReference>
<dbReference type="InterPro" id="IPR013767">
    <property type="entry name" value="PAS_fold"/>
</dbReference>
<proteinExistence type="predicted"/>
<dbReference type="Gene3D" id="3.20.20.450">
    <property type="entry name" value="EAL domain"/>
    <property type="match status" value="1"/>
</dbReference>
<dbReference type="Proteomes" id="UP000515733">
    <property type="component" value="Chromosome"/>
</dbReference>
<dbReference type="PROSITE" id="PS50887">
    <property type="entry name" value="GGDEF"/>
    <property type="match status" value="1"/>
</dbReference>
<dbReference type="NCBIfam" id="TIGR00254">
    <property type="entry name" value="GGDEF"/>
    <property type="match status" value="1"/>
</dbReference>
<dbReference type="SMART" id="SM00267">
    <property type="entry name" value="GGDEF"/>
    <property type="match status" value="1"/>
</dbReference>
<protein>
    <submittedName>
        <fullName evidence="1">Diguanylate cyclase (Modular protein)</fullName>
    </submittedName>
</protein>
<dbReference type="InterPro" id="IPR035919">
    <property type="entry name" value="EAL_sf"/>
</dbReference>
<dbReference type="Pfam" id="PF00990">
    <property type="entry name" value="GGDEF"/>
    <property type="match status" value="1"/>
</dbReference>
<dbReference type="OrthoDB" id="9813903at2"/>
<dbReference type="InterPro" id="IPR000014">
    <property type="entry name" value="PAS"/>
</dbReference>
<dbReference type="RefSeq" id="WP_145770888.1">
    <property type="nucleotide sequence ID" value="NZ_LR778301.1"/>
</dbReference>
<dbReference type="SMART" id="SM00086">
    <property type="entry name" value="PAC"/>
    <property type="match status" value="4"/>
</dbReference>
<dbReference type="Pfam" id="PF08448">
    <property type="entry name" value="PAS_4"/>
    <property type="match status" value="2"/>
</dbReference>
<dbReference type="InterPro" id="IPR029787">
    <property type="entry name" value="Nucleotide_cyclase"/>
</dbReference>
<dbReference type="Gene3D" id="3.30.450.290">
    <property type="match status" value="1"/>
</dbReference>
<dbReference type="SUPFAM" id="SSF141868">
    <property type="entry name" value="EAL domain-like"/>
    <property type="match status" value="1"/>
</dbReference>
<dbReference type="CDD" id="cd00130">
    <property type="entry name" value="PAS"/>
    <property type="match status" value="4"/>
</dbReference>
<evidence type="ECO:0000313" key="1">
    <source>
        <dbReference type="EMBL" id="CAB1369343.1"/>
    </source>
</evidence>
<dbReference type="GO" id="GO:0006355">
    <property type="term" value="P:regulation of DNA-templated transcription"/>
    <property type="evidence" value="ECO:0007669"/>
    <property type="project" value="InterPro"/>
</dbReference>
<dbReference type="InterPro" id="IPR013656">
    <property type="entry name" value="PAS_4"/>
</dbReference>
<dbReference type="InterPro" id="IPR021796">
    <property type="entry name" value="Tll0287-like_dom"/>
</dbReference>
<dbReference type="InterPro" id="IPR001633">
    <property type="entry name" value="EAL_dom"/>
</dbReference>
<accession>A0A6S6Y203</accession>
<dbReference type="InterPro" id="IPR052155">
    <property type="entry name" value="Biofilm_reg_signaling"/>
</dbReference>
<sequence length="1186" mass="132069">MDKVPATEIIRPPVGRRYLAAALVWTLLVAVSVGNSLYQQSLEVEKSAMTAARANIAKDLNFRRWAASHGGVYVQPDTRTPPNPYLKVPKRDVVTSDGMALTLMNPAYMLRQMQSEYMGEFGAQSRITSLKPMNPGNAPKEWERQALTGFEQGEAEYREIVERDDKRYLRLMLPIVAEQACLQCHADQGYRLGDIRGGISSVVPLESFEAQGAETHLAILASHGMLWLVGLCGFGLGYRQDRGLEDARLDAEQDMQRYREIVETSDDLLAFLDREQRYQVVNSAYAKVYGSIPEALVGRHVRDVMGGAFYESVAPYITRTLEGGSARFRETQTFSDGQQHMLDVAYRPYRLHGRVEGLVASLRDVTEQWKAEQALTLSEAKFRSYLADAPIPILVADSDGLIMEANPAAGRLLGIPRNELAGHRLTEFYLPNDRESPHWDKENLLSGSLVEGENRVLRRGGGAAWVMWRVVGIEAGCSLVFLVEISARKAAERSLMEREIELRTIVETDPECIKVINSDGTLRQMNPAGLAMVEADGAEQVLGRPISGIVVPECRDAFMALHERVMKGESGTLQFEIKGLKGTRRWLETQAVPMRNGTGEVTAILGVTRDITERRRNEEGLRLAAVAFGSVTDGIVVTDPNGIIVDVNASFEGLTGYSREELVGSNPRMLHSGMQDAEFYRTMWHALLTQHVWVGELHNRRKDGSVYVQYSRITAVHDANGRLTHYVGISSDITELRHSQQRLEHLAYHDLLTHLPNRVLLGDRMRQAMALADRKKELLAVCYLDLDGFKPINDTWGHEAGDQLLIETAERLRQCVRGADTVSRLGGDEFVILLGEMTEVDEVGQALHRILDTLNRPYPLPHGEVVISASLGVTLYPLDGDDADVLIRHADQAMYAAKQAGKSCFRLFDPEHDRASRNQQEQIKRFSSALENGELRLHYQPKVDMRSGRMIGAEALLRWQHPEQGLLVPGQFLSALESADLALPLGEWVLGEALGQMASWEAQGLLINISVNISSQHLQQRDFVGRLRHLLTAHPRVAPSQLTLEILETSAVEDMAQVSQVIQACRALGVSFALDDFGTGYSSLTYLRQLPTEELKIDQSFVRDMLKDRDDRAIVEGVISLAHTFGRQAIAEGVETLEHGVLLLQLGCHLAQGYAIAHPMPAEQLLAWQNSWMLPDEWARAAKASA</sequence>
<keyword evidence="2" id="KW-1185">Reference proteome</keyword>
<dbReference type="Gene3D" id="3.30.70.270">
    <property type="match status" value="1"/>
</dbReference>
<dbReference type="Pfam" id="PF11845">
    <property type="entry name" value="Tll0287-like"/>
    <property type="match status" value="1"/>
</dbReference>
<dbReference type="AlphaFoldDB" id="A0A6S6Y203"/>
<dbReference type="SUPFAM" id="SSF55073">
    <property type="entry name" value="Nucleotide cyclase"/>
    <property type="match status" value="1"/>
</dbReference>
<dbReference type="EMBL" id="LR778301">
    <property type="protein sequence ID" value="CAB1369343.1"/>
    <property type="molecule type" value="Genomic_DNA"/>
</dbReference>
<dbReference type="InterPro" id="IPR000700">
    <property type="entry name" value="PAS-assoc_C"/>
</dbReference>
<dbReference type="Pfam" id="PF00563">
    <property type="entry name" value="EAL"/>
    <property type="match status" value="1"/>
</dbReference>
<dbReference type="SMART" id="SM00052">
    <property type="entry name" value="EAL"/>
    <property type="match status" value="1"/>
</dbReference>
<dbReference type="NCBIfam" id="TIGR00229">
    <property type="entry name" value="sensory_box"/>
    <property type="match status" value="4"/>
</dbReference>
<dbReference type="KEGG" id="doe:DENOEST_2178"/>
<dbReference type="InterPro" id="IPR000160">
    <property type="entry name" value="GGDEF_dom"/>
</dbReference>
<dbReference type="GO" id="GO:0003824">
    <property type="term" value="F:catalytic activity"/>
    <property type="evidence" value="ECO:0007669"/>
    <property type="project" value="UniProtKB-ARBA"/>
</dbReference>
<dbReference type="InterPro" id="IPR001610">
    <property type="entry name" value="PAC"/>
</dbReference>
<dbReference type="SMART" id="SM00091">
    <property type="entry name" value="PAS"/>
    <property type="match status" value="4"/>
</dbReference>